<organism evidence="1 2">
    <name type="scientific">Eumeta variegata</name>
    <name type="common">Bagworm moth</name>
    <name type="synonym">Eumeta japonica</name>
    <dbReference type="NCBI Taxonomy" id="151549"/>
    <lineage>
        <taxon>Eukaryota</taxon>
        <taxon>Metazoa</taxon>
        <taxon>Ecdysozoa</taxon>
        <taxon>Arthropoda</taxon>
        <taxon>Hexapoda</taxon>
        <taxon>Insecta</taxon>
        <taxon>Pterygota</taxon>
        <taxon>Neoptera</taxon>
        <taxon>Endopterygota</taxon>
        <taxon>Lepidoptera</taxon>
        <taxon>Glossata</taxon>
        <taxon>Ditrysia</taxon>
        <taxon>Tineoidea</taxon>
        <taxon>Psychidae</taxon>
        <taxon>Oiketicinae</taxon>
        <taxon>Eumeta</taxon>
    </lineage>
</organism>
<dbReference type="OrthoDB" id="429597at2759"/>
<comment type="caution">
    <text evidence="1">The sequence shown here is derived from an EMBL/GenBank/DDBJ whole genome shotgun (WGS) entry which is preliminary data.</text>
</comment>
<keyword evidence="2" id="KW-1185">Reference proteome</keyword>
<sequence>MVRTVINGRSILGVPARGNHEPNFKQKPLKDTYITSGLAFMTAQGQINLSLQTRFTHDVSSDVATESGNFDVKDEPRFGRPVTDKIDAILEKVEQYRHISSYDIGEELEIEHKTVLIHLKKSWIYEEARYLAST</sequence>
<dbReference type="EMBL" id="BGZK01001074">
    <property type="protein sequence ID" value="GBP70443.1"/>
    <property type="molecule type" value="Genomic_DNA"/>
</dbReference>
<proteinExistence type="predicted"/>
<reference evidence="1 2" key="1">
    <citation type="journal article" date="2019" name="Commun. Biol.">
        <title>The bagworm genome reveals a unique fibroin gene that provides high tensile strength.</title>
        <authorList>
            <person name="Kono N."/>
            <person name="Nakamura H."/>
            <person name="Ohtoshi R."/>
            <person name="Tomita M."/>
            <person name="Numata K."/>
            <person name="Arakawa K."/>
        </authorList>
    </citation>
    <scope>NUCLEOTIDE SEQUENCE [LARGE SCALE GENOMIC DNA]</scope>
</reference>
<evidence type="ECO:0008006" key="3">
    <source>
        <dbReference type="Google" id="ProtNLM"/>
    </source>
</evidence>
<accession>A0A4C1Y511</accession>
<protein>
    <recommendedName>
        <fullName evidence="3">Histone-lysine N-methyltransferase SETMAR</fullName>
    </recommendedName>
</protein>
<dbReference type="AlphaFoldDB" id="A0A4C1Y511"/>
<gene>
    <name evidence="1" type="ORF">EVAR_41588_1</name>
</gene>
<evidence type="ECO:0000313" key="2">
    <source>
        <dbReference type="Proteomes" id="UP000299102"/>
    </source>
</evidence>
<dbReference type="Proteomes" id="UP000299102">
    <property type="component" value="Unassembled WGS sequence"/>
</dbReference>
<name>A0A4C1Y511_EUMVA</name>
<evidence type="ECO:0000313" key="1">
    <source>
        <dbReference type="EMBL" id="GBP70443.1"/>
    </source>
</evidence>